<protein>
    <submittedName>
        <fullName evidence="2">Uncharacterized protein</fullName>
    </submittedName>
</protein>
<reference evidence="2 3" key="1">
    <citation type="submission" date="2017-09" db="EMBL/GenBank/DDBJ databases">
        <title>Depth-based differentiation of microbial function through sediment-hosted aquifers and enrichment of novel symbionts in the deep terrestrial subsurface.</title>
        <authorList>
            <person name="Probst A.J."/>
            <person name="Ladd B."/>
            <person name="Jarett J.K."/>
            <person name="Geller-Mcgrath D.E."/>
            <person name="Sieber C.M."/>
            <person name="Emerson J.B."/>
            <person name="Anantharaman K."/>
            <person name="Thomas B.C."/>
            <person name="Malmstrom R."/>
            <person name="Stieglmeier M."/>
            <person name="Klingl A."/>
            <person name="Woyke T."/>
            <person name="Ryan C.M."/>
            <person name="Banfield J.F."/>
        </authorList>
    </citation>
    <scope>NUCLEOTIDE SEQUENCE [LARGE SCALE GENOMIC DNA]</scope>
    <source>
        <strain evidence="2">CG10_big_fil_rev_8_21_14_0_10_32_10</strain>
    </source>
</reference>
<gene>
    <name evidence="2" type="ORF">COV24_02765</name>
</gene>
<evidence type="ECO:0000313" key="2">
    <source>
        <dbReference type="EMBL" id="PIR43438.1"/>
    </source>
</evidence>
<dbReference type="InterPro" id="IPR025577">
    <property type="entry name" value="FlxA"/>
</dbReference>
<dbReference type="Proteomes" id="UP000230214">
    <property type="component" value="Unassembled WGS sequence"/>
</dbReference>
<dbReference type="EMBL" id="PCXU01000024">
    <property type="protein sequence ID" value="PIR43438.1"/>
    <property type="molecule type" value="Genomic_DNA"/>
</dbReference>
<sequence length="68" mass="7815">MTTKYELQKQLSDAQKKLSKLADARVKDPNNEKLKAQSIALSEQIKTLEADIESFQQQVEEDYSPDEE</sequence>
<name>A0A2H0RA88_UNCKA</name>
<evidence type="ECO:0000313" key="3">
    <source>
        <dbReference type="Proteomes" id="UP000230214"/>
    </source>
</evidence>
<evidence type="ECO:0000256" key="1">
    <source>
        <dbReference type="SAM" id="Coils"/>
    </source>
</evidence>
<comment type="caution">
    <text evidence="2">The sequence shown here is derived from an EMBL/GenBank/DDBJ whole genome shotgun (WGS) entry which is preliminary data.</text>
</comment>
<dbReference type="Pfam" id="PF14282">
    <property type="entry name" value="FlxA"/>
    <property type="match status" value="1"/>
</dbReference>
<organism evidence="2 3">
    <name type="scientific">candidate division WWE3 bacterium CG10_big_fil_rev_8_21_14_0_10_32_10</name>
    <dbReference type="NCBI Taxonomy" id="1975090"/>
    <lineage>
        <taxon>Bacteria</taxon>
        <taxon>Katanobacteria</taxon>
    </lineage>
</organism>
<accession>A0A2H0RA88</accession>
<dbReference type="AlphaFoldDB" id="A0A2H0RA88"/>
<proteinExistence type="predicted"/>
<keyword evidence="1" id="KW-0175">Coiled coil</keyword>
<feature type="coiled-coil region" evidence="1">
    <location>
        <begin position="4"/>
        <end position="58"/>
    </location>
</feature>